<feature type="domain" description="AAA" evidence="4">
    <location>
        <begin position="25"/>
        <end position="183"/>
    </location>
</feature>
<keyword evidence="1 3" id="KW-0547">Nucleotide-binding</keyword>
<sequence length="290" mass="30982">MLTDQADALRQMVTETEGRETSLTRAIAIASGKGGVGKTTLSVNLAVALSRLGRRVVLLDADLGTANADVLCRIESGPTLAHVVAGRCSIRDVLVEAPGGFRLIPGASGLASMARLAEVERRRIVEQLHDVEGDADLILIDLGAGVSPNVLSFAAASDQVLVVTTPEPTAVTDAYALIKTLSRESPELVQRLVVNMVRSESEAQKVFGRITEVADRFIGRSPSYAGHLLYDAKVAMSVMRRTPFTLERPNSGASRCVDELAVRLDRFGAESADQGFFGRFAGWLGQQACF</sequence>
<dbReference type="SUPFAM" id="SSF52540">
    <property type="entry name" value="P-loop containing nucleoside triphosphate hydrolases"/>
    <property type="match status" value="1"/>
</dbReference>
<dbReference type="GO" id="GO:0009898">
    <property type="term" value="C:cytoplasmic side of plasma membrane"/>
    <property type="evidence" value="ECO:0007669"/>
    <property type="project" value="TreeGrafter"/>
</dbReference>
<dbReference type="PANTHER" id="PTHR43384">
    <property type="entry name" value="SEPTUM SITE-DETERMINING PROTEIN MIND HOMOLOG, CHLOROPLASTIC-RELATED"/>
    <property type="match status" value="1"/>
</dbReference>
<dbReference type="KEGG" id="mcad:Pan265_20370"/>
<evidence type="ECO:0000313" key="6">
    <source>
        <dbReference type="Proteomes" id="UP000320386"/>
    </source>
</evidence>
<evidence type="ECO:0000256" key="2">
    <source>
        <dbReference type="ARBA" id="ARBA00022840"/>
    </source>
</evidence>
<gene>
    <name evidence="5" type="primary">ylxH</name>
    <name evidence="5" type="ORF">Pan265_20370</name>
</gene>
<protein>
    <submittedName>
        <fullName evidence="5">Flagellum site-determining protein YlxH</fullName>
    </submittedName>
</protein>
<dbReference type="InterPro" id="IPR025669">
    <property type="entry name" value="AAA_dom"/>
</dbReference>
<evidence type="ECO:0000313" key="5">
    <source>
        <dbReference type="EMBL" id="QDU72174.1"/>
    </source>
</evidence>
<evidence type="ECO:0000259" key="4">
    <source>
        <dbReference type="Pfam" id="PF13614"/>
    </source>
</evidence>
<dbReference type="Gene3D" id="3.40.50.300">
    <property type="entry name" value="P-loop containing nucleotide triphosphate hydrolases"/>
    <property type="match status" value="1"/>
</dbReference>
<evidence type="ECO:0000256" key="1">
    <source>
        <dbReference type="ARBA" id="ARBA00022741"/>
    </source>
</evidence>
<dbReference type="RefSeq" id="WP_145446349.1">
    <property type="nucleotide sequence ID" value="NZ_CP036280.1"/>
</dbReference>
<organism evidence="5 6">
    <name type="scientific">Mucisphaera calidilacus</name>
    <dbReference type="NCBI Taxonomy" id="2527982"/>
    <lineage>
        <taxon>Bacteria</taxon>
        <taxon>Pseudomonadati</taxon>
        <taxon>Planctomycetota</taxon>
        <taxon>Phycisphaerae</taxon>
        <taxon>Phycisphaerales</taxon>
        <taxon>Phycisphaeraceae</taxon>
        <taxon>Mucisphaera</taxon>
    </lineage>
</organism>
<proteinExistence type="predicted"/>
<dbReference type="GO" id="GO:0051782">
    <property type="term" value="P:negative regulation of cell division"/>
    <property type="evidence" value="ECO:0007669"/>
    <property type="project" value="TreeGrafter"/>
</dbReference>
<dbReference type="OrthoDB" id="9816297at2"/>
<name>A0A518BYY7_9BACT</name>
<dbReference type="InterPro" id="IPR027417">
    <property type="entry name" value="P-loop_NTPase"/>
</dbReference>
<reference evidence="5 6" key="1">
    <citation type="submission" date="2019-02" db="EMBL/GenBank/DDBJ databases">
        <title>Deep-cultivation of Planctomycetes and their phenomic and genomic characterization uncovers novel biology.</title>
        <authorList>
            <person name="Wiegand S."/>
            <person name="Jogler M."/>
            <person name="Boedeker C."/>
            <person name="Pinto D."/>
            <person name="Vollmers J."/>
            <person name="Rivas-Marin E."/>
            <person name="Kohn T."/>
            <person name="Peeters S.H."/>
            <person name="Heuer A."/>
            <person name="Rast P."/>
            <person name="Oberbeckmann S."/>
            <person name="Bunk B."/>
            <person name="Jeske O."/>
            <person name="Meyerdierks A."/>
            <person name="Storesund J.E."/>
            <person name="Kallscheuer N."/>
            <person name="Luecker S."/>
            <person name="Lage O.M."/>
            <person name="Pohl T."/>
            <person name="Merkel B.J."/>
            <person name="Hornburger P."/>
            <person name="Mueller R.-W."/>
            <person name="Bruemmer F."/>
            <person name="Labrenz M."/>
            <person name="Spormann A.M."/>
            <person name="Op den Camp H."/>
            <person name="Overmann J."/>
            <person name="Amann R."/>
            <person name="Jetten M.S.M."/>
            <person name="Mascher T."/>
            <person name="Medema M.H."/>
            <person name="Devos D.P."/>
            <person name="Kaster A.-K."/>
            <person name="Ovreas L."/>
            <person name="Rohde M."/>
            <person name="Galperin M.Y."/>
            <person name="Jogler C."/>
        </authorList>
    </citation>
    <scope>NUCLEOTIDE SEQUENCE [LARGE SCALE GENOMIC DNA]</scope>
    <source>
        <strain evidence="5 6">Pan265</strain>
    </source>
</reference>
<accession>A0A518BYY7</accession>
<evidence type="ECO:0000256" key="3">
    <source>
        <dbReference type="PIRSR" id="PIRSR003092-1"/>
    </source>
</evidence>
<keyword evidence="2 3" id="KW-0067">ATP-binding</keyword>
<dbReference type="InterPro" id="IPR033875">
    <property type="entry name" value="FlhG"/>
</dbReference>
<dbReference type="CDD" id="cd02038">
    <property type="entry name" value="FlhG-like"/>
    <property type="match status" value="1"/>
</dbReference>
<keyword evidence="6" id="KW-1185">Reference proteome</keyword>
<feature type="binding site" evidence="3">
    <location>
        <begin position="33"/>
        <end position="40"/>
    </location>
    <ligand>
        <name>ATP</name>
        <dbReference type="ChEBI" id="CHEBI:30616"/>
    </ligand>
</feature>
<dbReference type="PIRSF" id="PIRSF003092">
    <property type="entry name" value="MinD"/>
    <property type="match status" value="1"/>
</dbReference>
<dbReference type="PANTHER" id="PTHR43384:SF4">
    <property type="entry name" value="CELLULOSE BIOSYNTHESIS PROTEIN BCSQ-RELATED"/>
    <property type="match status" value="1"/>
</dbReference>
<dbReference type="Proteomes" id="UP000320386">
    <property type="component" value="Chromosome"/>
</dbReference>
<dbReference type="GO" id="GO:0016887">
    <property type="term" value="F:ATP hydrolysis activity"/>
    <property type="evidence" value="ECO:0007669"/>
    <property type="project" value="TreeGrafter"/>
</dbReference>
<dbReference type="InterPro" id="IPR050625">
    <property type="entry name" value="ParA/MinD_ATPase"/>
</dbReference>
<dbReference type="EMBL" id="CP036280">
    <property type="protein sequence ID" value="QDU72174.1"/>
    <property type="molecule type" value="Genomic_DNA"/>
</dbReference>
<dbReference type="GO" id="GO:0005524">
    <property type="term" value="F:ATP binding"/>
    <property type="evidence" value="ECO:0007669"/>
    <property type="project" value="UniProtKB-KW"/>
</dbReference>
<dbReference type="Pfam" id="PF13614">
    <property type="entry name" value="AAA_31"/>
    <property type="match status" value="1"/>
</dbReference>
<dbReference type="GO" id="GO:0005829">
    <property type="term" value="C:cytosol"/>
    <property type="evidence" value="ECO:0007669"/>
    <property type="project" value="TreeGrafter"/>
</dbReference>
<dbReference type="InterPro" id="IPR025501">
    <property type="entry name" value="MinD_FleN"/>
</dbReference>
<dbReference type="AlphaFoldDB" id="A0A518BYY7"/>